<dbReference type="GO" id="GO:0003677">
    <property type="term" value="F:DNA binding"/>
    <property type="evidence" value="ECO:0007669"/>
    <property type="project" value="UniProtKB-KW"/>
</dbReference>
<dbReference type="AlphaFoldDB" id="A0A285V7U0"/>
<evidence type="ECO:0000256" key="1">
    <source>
        <dbReference type="SAM" id="MobiDB-lite"/>
    </source>
</evidence>
<dbReference type="InterPro" id="IPR005158">
    <property type="entry name" value="BTAD"/>
</dbReference>
<name>A0A285V7U0_9ACTN</name>
<dbReference type="InterPro" id="IPR051677">
    <property type="entry name" value="AfsR-DnrI-RedD_regulator"/>
</dbReference>
<reference evidence="4" key="1">
    <citation type="submission" date="2017-08" db="EMBL/GenBank/DDBJ databases">
        <authorList>
            <person name="Varghese N."/>
            <person name="Submissions S."/>
        </authorList>
    </citation>
    <scope>NUCLEOTIDE SEQUENCE [LARGE SCALE GENOMIC DNA]</scope>
    <source>
        <strain evidence="4">DSM 4725</strain>
    </source>
</reference>
<evidence type="ECO:0000313" key="3">
    <source>
        <dbReference type="EMBL" id="SOC49638.1"/>
    </source>
</evidence>
<dbReference type="Gene3D" id="1.25.40.10">
    <property type="entry name" value="Tetratricopeptide repeat domain"/>
    <property type="match status" value="1"/>
</dbReference>
<organism evidence="3 4">
    <name type="scientific">Blastococcus aggregatus</name>
    <dbReference type="NCBI Taxonomy" id="38502"/>
    <lineage>
        <taxon>Bacteria</taxon>
        <taxon>Bacillati</taxon>
        <taxon>Actinomycetota</taxon>
        <taxon>Actinomycetes</taxon>
        <taxon>Geodermatophilales</taxon>
        <taxon>Geodermatophilaceae</taxon>
        <taxon>Blastococcus</taxon>
    </lineage>
</organism>
<evidence type="ECO:0000313" key="4">
    <source>
        <dbReference type="Proteomes" id="UP000219435"/>
    </source>
</evidence>
<dbReference type="SUPFAM" id="SSF48452">
    <property type="entry name" value="TPR-like"/>
    <property type="match status" value="1"/>
</dbReference>
<dbReference type="EMBL" id="OBQI01000003">
    <property type="protein sequence ID" value="SOC49638.1"/>
    <property type="molecule type" value="Genomic_DNA"/>
</dbReference>
<accession>A0A285V7U0</accession>
<proteinExistence type="predicted"/>
<dbReference type="OrthoDB" id="5509004at2"/>
<dbReference type="Pfam" id="PF03704">
    <property type="entry name" value="BTAD"/>
    <property type="match status" value="1"/>
</dbReference>
<keyword evidence="4" id="KW-1185">Reference proteome</keyword>
<dbReference type="RefSeq" id="WP_097195186.1">
    <property type="nucleotide sequence ID" value="NZ_OBQI01000003.1"/>
</dbReference>
<dbReference type="SMART" id="SM01043">
    <property type="entry name" value="BTAD"/>
    <property type="match status" value="1"/>
</dbReference>
<dbReference type="InterPro" id="IPR011990">
    <property type="entry name" value="TPR-like_helical_dom_sf"/>
</dbReference>
<dbReference type="Proteomes" id="UP000219435">
    <property type="component" value="Unassembled WGS sequence"/>
</dbReference>
<protein>
    <submittedName>
        <fullName evidence="3">DNA-binding transcriptional activator of the SARP family</fullName>
    </submittedName>
</protein>
<keyword evidence="3" id="KW-0238">DNA-binding</keyword>
<gene>
    <name evidence="3" type="ORF">SAMN05660748_2369</name>
</gene>
<feature type="region of interest" description="Disordered" evidence="1">
    <location>
        <begin position="238"/>
        <end position="264"/>
    </location>
</feature>
<feature type="compositionally biased region" description="Low complexity" evidence="1">
    <location>
        <begin position="246"/>
        <end position="264"/>
    </location>
</feature>
<sequence length="264" mass="28224">MTTGPSVWLLDGFRVSPDGGPAVGGLPHGVQRVIAHLGLCRRPGREAIAGQLWPDVPEARAHGSLRSALWRVQKAVPGLVEVTGDGLALARGVRVDVRELVGWVHAVLDPAVPLARIDRPVTAVAGDLLPGWYDDWVLLERERLCQLRMHALEALADRLIRAGRHGEAVQAAYAAVRDEPLRESAHRVLVRAHLAEGNLAEAIGAYVAFRDALGRELAVAPTAQMQALVAPWCGRPAPPARDRAAVPRARTATGGRRAAGVTAR</sequence>
<evidence type="ECO:0000259" key="2">
    <source>
        <dbReference type="SMART" id="SM01043"/>
    </source>
</evidence>
<feature type="domain" description="Bacterial transcriptional activator" evidence="2">
    <location>
        <begin position="95"/>
        <end position="233"/>
    </location>
</feature>
<dbReference type="PANTHER" id="PTHR35807">
    <property type="entry name" value="TRANSCRIPTIONAL REGULATOR REDD-RELATED"/>
    <property type="match status" value="1"/>
</dbReference>